<evidence type="ECO:0000256" key="13">
    <source>
        <dbReference type="PIRSR" id="PIRSR038927-3"/>
    </source>
</evidence>
<dbReference type="InterPro" id="IPR010582">
    <property type="entry name" value="Catalase_immune_responsive"/>
</dbReference>
<dbReference type="InterPro" id="IPR024708">
    <property type="entry name" value="Catalase_AS"/>
</dbReference>
<dbReference type="InterPro" id="IPR018028">
    <property type="entry name" value="Catalase"/>
</dbReference>
<evidence type="ECO:0000313" key="19">
    <source>
        <dbReference type="Proteomes" id="UP000515349"/>
    </source>
</evidence>
<evidence type="ECO:0000256" key="15">
    <source>
        <dbReference type="RuleBase" id="RU000498"/>
    </source>
</evidence>
<dbReference type="InterPro" id="IPR020835">
    <property type="entry name" value="Catalase_sf"/>
</dbReference>
<reference evidence="19" key="2">
    <citation type="submission" date="2020-07" db="EMBL/GenBank/DDBJ databases">
        <title>Chryseobacterium sp.cx-624.</title>
        <authorList>
            <person name="Yang C."/>
        </authorList>
    </citation>
    <scope>NUCLEOTIDE SEQUENCE [LARGE SCALE GENOMIC DNA]</scope>
    <source>
        <strain evidence="19">cx-624</strain>
    </source>
</reference>
<evidence type="ECO:0000313" key="18">
    <source>
        <dbReference type="EMBL" id="QMS98923.1"/>
    </source>
</evidence>
<evidence type="ECO:0000259" key="16">
    <source>
        <dbReference type="SMART" id="SM01060"/>
    </source>
</evidence>
<dbReference type="PRINTS" id="PR00067">
    <property type="entry name" value="CATALASE"/>
</dbReference>
<feature type="active site" evidence="11">
    <location>
        <position position="153"/>
    </location>
</feature>
<evidence type="ECO:0000256" key="7">
    <source>
        <dbReference type="ARBA" id="ARBA00023002"/>
    </source>
</evidence>
<dbReference type="Proteomes" id="UP000539710">
    <property type="component" value="Unassembled WGS sequence"/>
</dbReference>
<keyword evidence="20" id="KW-1185">Reference proteome</keyword>
<dbReference type="GO" id="GO:0020037">
    <property type="term" value="F:heme binding"/>
    <property type="evidence" value="ECO:0007669"/>
    <property type="project" value="UniProtKB-UniRule"/>
</dbReference>
<reference evidence="18" key="1">
    <citation type="submission" date="2020-07" db="EMBL/GenBank/DDBJ databases">
        <title>Chryseobacterium sp. CX-624.</title>
        <authorList>
            <person name="Yang C."/>
        </authorList>
    </citation>
    <scope>NUCLEOTIDE SEQUENCE</scope>
    <source>
        <strain evidence="18">CX-624</strain>
    </source>
</reference>
<evidence type="ECO:0000256" key="9">
    <source>
        <dbReference type="ARBA" id="ARBA00023324"/>
    </source>
</evidence>
<dbReference type="PANTHER" id="PTHR42821">
    <property type="entry name" value="CATALASE"/>
    <property type="match status" value="1"/>
</dbReference>
<sequence>MKVNEQEPFENGANPKLEQLGKYKVDDHGEFMTTDHGVKINDDQNTLKVGERGPSLLEDFIFREKMTHFDHERIPERIVHARGSGAHGEFQLYKSMAKYTKAKFLNDTGIKTPVFVRFSTVQGSRGSTDLPRDIRGFAVKFYTQEGNYDLVGNNTPVFFIQDAMKFPDLVHAVKPEPDNEIPQAASAHDTFWDFISLMPEAMHNIMWLMSDRAIPRTLRSMEGFGIHTFRFINEEGESHFVKFHWKPLQGVLGLAWDEAQRLAGKDTDYHRRDLWDAIDQGLYPEWELGVQIVKQEDEHKFPFDLLDATKMIPEEMVPVEIIGKMTLNRNPDNFFAETEQVAFHPGHIVPGIDFTNDPLLQGRLFSYTDTQLSRLGGPNFHEIPINRSIPDVTNNQRDGIHRMQIPKGKVSYHPNSMAQGCPFQAMMKEGGFTSFEERVDSNKIRRRSKSFFDHFSQPKLFYNSMTIHEKRHIQNAFSFELGKVQRVPIRQRMVDMLLEVDADLANMVGEHLGLVPRRLPQPITGSIPADGDPAEHHSIEVELPISEAPSVSMANKLPTNIKARRIALLTANGVNDDAFTKTQKVLCELGAIVQIIAPRHGFVTTKKGDEYPVCDSLLTTDSVIFDAVYVAGGDSVKTLMEHAGAIHFIAEAYKHCKPIAADDNGTELLKKAIPGLKDPEDGIVTDGNLEQFVGDIILHRFWDREMNPIPA</sequence>
<evidence type="ECO:0000256" key="4">
    <source>
        <dbReference type="ARBA" id="ARBA00022559"/>
    </source>
</evidence>
<evidence type="ECO:0000313" key="17">
    <source>
        <dbReference type="EMBL" id="MBA5245669.1"/>
    </source>
</evidence>
<evidence type="ECO:0000256" key="5">
    <source>
        <dbReference type="ARBA" id="ARBA00022617"/>
    </source>
</evidence>
<reference evidence="20" key="3">
    <citation type="submission" date="2020-07" db="EMBL/GenBank/DDBJ databases">
        <title>Flavobacterium sp. xlx-214.</title>
        <authorList>
            <person name="Yang C."/>
        </authorList>
    </citation>
    <scope>NUCLEOTIDE SEQUENCE [LARGE SCALE GENOMIC DNA]</scope>
    <source>
        <strain evidence="20">CX-624</strain>
    </source>
</reference>
<feature type="active site" evidence="11">
    <location>
        <position position="80"/>
    </location>
</feature>
<keyword evidence="5 10" id="KW-0349">Heme</keyword>
<dbReference type="InterPro" id="IPR043156">
    <property type="entry name" value="Catalase_clade2_helical"/>
</dbReference>
<dbReference type="KEGG" id="cbau:H1R16_02635"/>
<dbReference type="GO" id="GO:0006979">
    <property type="term" value="P:response to oxidative stress"/>
    <property type="evidence" value="ECO:0007669"/>
    <property type="project" value="InterPro"/>
</dbReference>
<dbReference type="Pfam" id="PF18011">
    <property type="entry name" value="Catalase_C"/>
    <property type="match status" value="1"/>
</dbReference>
<keyword evidence="9 10" id="KW-0376">Hydrogen peroxide</keyword>
<feature type="binding site" evidence="13">
    <location>
        <position position="166"/>
    </location>
    <ligand>
        <name>heme</name>
        <dbReference type="ChEBI" id="CHEBI:30413"/>
    </ligand>
</feature>
<keyword evidence="8 10" id="KW-0408">Iron</keyword>
<accession>A0A7D7QFM3</accession>
<dbReference type="GO" id="GO:0004096">
    <property type="term" value="F:catalase activity"/>
    <property type="evidence" value="ECO:0007669"/>
    <property type="project" value="UniProtKB-UniRule"/>
</dbReference>
<keyword evidence="7 10" id="KW-0560">Oxidoreductase</keyword>
<evidence type="ECO:0000256" key="1">
    <source>
        <dbReference type="ARBA" id="ARBA00001971"/>
    </source>
</evidence>
<dbReference type="InterPro" id="IPR029062">
    <property type="entry name" value="Class_I_gatase-like"/>
</dbReference>
<reference evidence="17" key="4">
    <citation type="submission" date="2020-07" db="EMBL/GenBank/DDBJ databases">
        <authorList>
            <person name="Yang C."/>
        </authorList>
    </citation>
    <scope>NUCLEOTIDE SEQUENCE</scope>
    <source>
        <strain evidence="17">Cx-624</strain>
    </source>
</reference>
<evidence type="ECO:0000256" key="14">
    <source>
        <dbReference type="PIRSR" id="PIRSR038927-4"/>
    </source>
</evidence>
<dbReference type="EC" id="1.11.1.6" evidence="3 10"/>
<feature type="binding site" evidence="13">
    <location>
        <position position="374"/>
    </location>
    <ligand>
        <name>heme</name>
        <dbReference type="ChEBI" id="CHEBI:30413"/>
    </ligand>
</feature>
<dbReference type="Pfam" id="PF06628">
    <property type="entry name" value="Catalase-rel"/>
    <property type="match status" value="1"/>
</dbReference>
<dbReference type="Gene3D" id="1.20.1370.20">
    <property type="match status" value="1"/>
</dbReference>
<dbReference type="PIRSF" id="PIRSF038927">
    <property type="entry name" value="Catalase_clade2"/>
    <property type="match status" value="1"/>
</dbReference>
<evidence type="ECO:0000256" key="12">
    <source>
        <dbReference type="PIRSR" id="PIRSR038927-2"/>
    </source>
</evidence>
<dbReference type="InterPro" id="IPR024712">
    <property type="entry name" value="Catalase_clade2"/>
</dbReference>
<dbReference type="PROSITE" id="PS00437">
    <property type="entry name" value="CATALASE_1"/>
    <property type="match status" value="1"/>
</dbReference>
<dbReference type="Gene3D" id="2.40.180.10">
    <property type="entry name" value="Catalase core domain"/>
    <property type="match status" value="1"/>
</dbReference>
<protein>
    <recommendedName>
        <fullName evidence="3 10">Catalase</fullName>
        <ecNumber evidence="3 10">1.11.1.6</ecNumber>
    </recommendedName>
</protein>
<evidence type="ECO:0000256" key="6">
    <source>
        <dbReference type="ARBA" id="ARBA00022723"/>
    </source>
</evidence>
<dbReference type="Gene3D" id="3.40.50.880">
    <property type="match status" value="1"/>
</dbReference>
<dbReference type="FunFam" id="2.40.180.10:FF:000003">
    <property type="entry name" value="Catalase"/>
    <property type="match status" value="1"/>
</dbReference>
<dbReference type="AlphaFoldDB" id="A0A7D7QFM3"/>
<evidence type="ECO:0000313" key="20">
    <source>
        <dbReference type="Proteomes" id="UP000539710"/>
    </source>
</evidence>
<feature type="binding site" evidence="13">
    <location>
        <position position="117"/>
    </location>
    <ligand>
        <name>heme</name>
        <dbReference type="ChEBI" id="CHEBI:30413"/>
    </ligand>
</feature>
<dbReference type="GO" id="GO:0046872">
    <property type="term" value="F:metal ion binding"/>
    <property type="evidence" value="ECO:0007669"/>
    <property type="project" value="UniProtKB-KW"/>
</dbReference>
<evidence type="ECO:0000256" key="2">
    <source>
        <dbReference type="ARBA" id="ARBA00010660"/>
    </source>
</evidence>
<dbReference type="EMBL" id="JACEUX010000001">
    <property type="protein sequence ID" value="MBA5245669.1"/>
    <property type="molecule type" value="Genomic_DNA"/>
</dbReference>
<evidence type="ECO:0000256" key="8">
    <source>
        <dbReference type="ARBA" id="ARBA00023004"/>
    </source>
</evidence>
<dbReference type="Pfam" id="PF00199">
    <property type="entry name" value="Catalase"/>
    <property type="match status" value="1"/>
</dbReference>
<dbReference type="InterPro" id="IPR011614">
    <property type="entry name" value="Catalase_core"/>
</dbReference>
<comment type="cofactor">
    <cofactor evidence="1 10 12">
        <name>heme</name>
        <dbReference type="ChEBI" id="CHEBI:30413"/>
    </cofactor>
</comment>
<dbReference type="CDD" id="cd08155">
    <property type="entry name" value="catalase_clade_2"/>
    <property type="match status" value="1"/>
</dbReference>
<evidence type="ECO:0000256" key="11">
    <source>
        <dbReference type="PIRSR" id="PIRSR038927-1"/>
    </source>
</evidence>
<evidence type="ECO:0000256" key="3">
    <source>
        <dbReference type="ARBA" id="ARBA00012314"/>
    </source>
</evidence>
<feature type="domain" description="Catalase core" evidence="16">
    <location>
        <begin position="33"/>
        <end position="421"/>
    </location>
</feature>
<dbReference type="RefSeq" id="WP_181885794.1">
    <property type="nucleotide sequence ID" value="NZ_CP059472.1"/>
</dbReference>
<feature type="binding site" evidence="13">
    <location>
        <position position="363"/>
    </location>
    <ligand>
        <name>heme</name>
        <dbReference type="ChEBI" id="CHEBI:30413"/>
    </ligand>
</feature>
<dbReference type="InterPro" id="IPR041399">
    <property type="entry name" value="Catalase_large_C"/>
</dbReference>
<dbReference type="InterPro" id="IPR002226">
    <property type="entry name" value="Catalase_haem_BS"/>
</dbReference>
<keyword evidence="6 10" id="KW-0479">Metal-binding</keyword>
<dbReference type="SMART" id="SM01060">
    <property type="entry name" value="Catalase"/>
    <property type="match status" value="1"/>
</dbReference>
<organism evidence="18 19">
    <name type="scientific">Marnyiella aurantia</name>
    <dbReference type="NCBI Taxonomy" id="2758037"/>
    <lineage>
        <taxon>Bacteria</taxon>
        <taxon>Pseudomonadati</taxon>
        <taxon>Bacteroidota</taxon>
        <taxon>Flavobacteriia</taxon>
        <taxon>Flavobacteriales</taxon>
        <taxon>Weeksellaceae</taxon>
        <taxon>Marnyiella</taxon>
    </lineage>
</organism>
<evidence type="ECO:0000256" key="10">
    <source>
        <dbReference type="PIRNR" id="PIRNR038927"/>
    </source>
</evidence>
<dbReference type="PROSITE" id="PS00438">
    <property type="entry name" value="CATALASE_2"/>
    <property type="match status" value="1"/>
</dbReference>
<feature type="binding site" description="axial binding residue" evidence="12">
    <location>
        <position position="367"/>
    </location>
    <ligand>
        <name>heme</name>
        <dbReference type="ChEBI" id="CHEBI:30413"/>
    </ligand>
    <ligandPart>
        <name>Fe</name>
        <dbReference type="ChEBI" id="CHEBI:18248"/>
    </ligandPart>
</feature>
<comment type="function">
    <text evidence="10">Decomposes hydrogen peroxide into water and oxygen; serves to protect cells from the toxic effects of hydrogen peroxide.</text>
</comment>
<dbReference type="GO" id="GO:0042744">
    <property type="term" value="P:hydrogen peroxide catabolic process"/>
    <property type="evidence" value="ECO:0007669"/>
    <property type="project" value="UniProtKB-UniRule"/>
</dbReference>
<gene>
    <name evidence="18" type="ORF">H1R16_02635</name>
    <name evidence="17" type="ORF">H2507_00640</name>
</gene>
<dbReference type="EMBL" id="CP059472">
    <property type="protein sequence ID" value="QMS98923.1"/>
    <property type="molecule type" value="Genomic_DNA"/>
</dbReference>
<keyword evidence="4 10" id="KW-0575">Peroxidase</keyword>
<dbReference type="PROSITE" id="PS51402">
    <property type="entry name" value="CATALASE_3"/>
    <property type="match status" value="1"/>
</dbReference>
<feature type="binding site" evidence="13">
    <location>
        <position position="77"/>
    </location>
    <ligand>
        <name>heme</name>
        <dbReference type="ChEBI" id="CHEBI:30413"/>
    </ligand>
</feature>
<dbReference type="SUPFAM" id="SSF56634">
    <property type="entry name" value="Heme-dependent catalase-like"/>
    <property type="match status" value="1"/>
</dbReference>
<dbReference type="CDD" id="cd03132">
    <property type="entry name" value="GATase1_catalase"/>
    <property type="match status" value="1"/>
</dbReference>
<dbReference type="PANTHER" id="PTHR42821:SF1">
    <property type="entry name" value="CATALASE-B"/>
    <property type="match status" value="1"/>
</dbReference>
<name>A0A7D7QFM3_9FLAO</name>
<comment type="catalytic activity">
    <reaction evidence="10 15">
        <text>2 H2O2 = O2 + 2 H2O</text>
        <dbReference type="Rhea" id="RHEA:20309"/>
        <dbReference type="ChEBI" id="CHEBI:15377"/>
        <dbReference type="ChEBI" id="CHEBI:15379"/>
        <dbReference type="ChEBI" id="CHEBI:16240"/>
        <dbReference type="EC" id="1.11.1.6"/>
    </reaction>
</comment>
<dbReference type="Proteomes" id="UP000515349">
    <property type="component" value="Chromosome"/>
</dbReference>
<dbReference type="GO" id="GO:0005829">
    <property type="term" value="C:cytosol"/>
    <property type="evidence" value="ECO:0007669"/>
    <property type="project" value="TreeGrafter"/>
</dbReference>
<dbReference type="SUPFAM" id="SSF52317">
    <property type="entry name" value="Class I glutamine amidotransferase-like"/>
    <property type="match status" value="1"/>
</dbReference>
<comment type="similarity">
    <text evidence="2">Belongs to the catalase family. HPII subfamily.</text>
</comment>
<proteinExistence type="inferred from homology"/>
<feature type="cross-link" description="3'-histidyl-3-tyrosine (His-Tyr)" evidence="14">
    <location>
        <begin position="344"/>
        <end position="367"/>
    </location>
</feature>